<reference evidence="21" key="1">
    <citation type="submission" date="2019-07" db="EMBL/GenBank/DDBJ databases">
        <title>Genome assemblies of Wolbachia strains wAlbA and wAlbB in wild caught Aedes albopictus specimens.</title>
        <authorList>
            <person name="Kulkarni A."/>
            <person name="Yu W."/>
            <person name="Xue R.-D."/>
            <person name="Ma Y."/>
            <person name="Xu J."/>
        </authorList>
    </citation>
    <scope>NUCLEOTIDE SEQUENCE</scope>
    <source>
        <strain evidence="21">FL2016</strain>
    </source>
</reference>
<dbReference type="NCBIfam" id="TIGR01302">
    <property type="entry name" value="IMP_dehydrog"/>
    <property type="match status" value="1"/>
</dbReference>
<dbReference type="InterPro" id="IPR001093">
    <property type="entry name" value="IMP_DH_GMPRt"/>
</dbReference>
<dbReference type="GO" id="GO:0003938">
    <property type="term" value="F:IMP dehydrogenase activity"/>
    <property type="evidence" value="ECO:0007669"/>
    <property type="project" value="UniProtKB-UniRule"/>
</dbReference>
<evidence type="ECO:0000256" key="6">
    <source>
        <dbReference type="ARBA" id="ARBA00022749"/>
    </source>
</evidence>
<dbReference type="GO" id="GO:0046872">
    <property type="term" value="F:metal ion binding"/>
    <property type="evidence" value="ECO:0007669"/>
    <property type="project" value="UniProtKB-UniRule"/>
</dbReference>
<evidence type="ECO:0000259" key="20">
    <source>
        <dbReference type="PROSITE" id="PS51371"/>
    </source>
</evidence>
<feature type="active site" description="Proton acceptor" evidence="13 14">
    <location>
        <position position="402"/>
    </location>
</feature>
<evidence type="ECO:0000256" key="12">
    <source>
        <dbReference type="ARBA" id="ARBA00048028"/>
    </source>
</evidence>
<comment type="caution">
    <text evidence="13">Lacks conserved residue(s) required for the propagation of feature annotation.</text>
</comment>
<evidence type="ECO:0000256" key="9">
    <source>
        <dbReference type="ARBA" id="ARBA00023002"/>
    </source>
</evidence>
<name>A0A6H2NTV0_WOLPI</name>
<dbReference type="PIRSF" id="PIRSF000130">
    <property type="entry name" value="IMPDH"/>
    <property type="match status" value="1"/>
</dbReference>
<dbReference type="SMART" id="SM01240">
    <property type="entry name" value="IMPDH"/>
    <property type="match status" value="1"/>
</dbReference>
<dbReference type="Proteomes" id="UP000217566">
    <property type="component" value="Unassembled WGS sequence"/>
</dbReference>
<dbReference type="UniPathway" id="UPA00601">
    <property type="reaction ID" value="UER00295"/>
</dbReference>
<evidence type="ECO:0000256" key="19">
    <source>
        <dbReference type="RuleBase" id="RU003928"/>
    </source>
</evidence>
<dbReference type="InterPro" id="IPR013785">
    <property type="entry name" value="Aldolase_TIM"/>
</dbReference>
<dbReference type="AlphaFoldDB" id="A0A6H2NTV0"/>
<comment type="function">
    <text evidence="13">Catalyzes the conversion of inosine 5'-phosphate (IMP) to xanthosine 5'-phosphate (XMP), the first committed and rate-limiting step in the de novo synthesis of guanine nucleotides, and therefore plays an important role in the regulation of cell growth.</text>
</comment>
<dbReference type="Gene3D" id="3.20.20.70">
    <property type="entry name" value="Aldolase class I"/>
    <property type="match status" value="1"/>
</dbReference>
<feature type="binding site" evidence="13">
    <location>
        <begin position="386"/>
        <end position="390"/>
    </location>
    <ligand>
        <name>IMP</name>
        <dbReference type="ChEBI" id="CHEBI:58053"/>
    </ligand>
</feature>
<comment type="activity regulation">
    <text evidence="13">Mycophenolic acid (MPA) is a non-competitive inhibitor that prevents formation of the closed enzyme conformation by binding to the same site as the amobile flap. In contrast, mizoribine monophosphate (MZP) is a competitive inhibitor that induces the closed conformation. MPA is a potent inhibitor of mammalian IMPDHs but a poor inhibitor of the bacterial enzymes. MZP is a more potent inhibitor of bacterial IMPDH.</text>
</comment>
<keyword evidence="8 13" id="KW-0630">Potassium</keyword>
<dbReference type="EMBL" id="NWVK02000121">
    <property type="protein sequence ID" value="TVS89978.1"/>
    <property type="molecule type" value="Genomic_DNA"/>
</dbReference>
<evidence type="ECO:0000256" key="4">
    <source>
        <dbReference type="ARBA" id="ARBA00022723"/>
    </source>
</evidence>
<dbReference type="GO" id="GO:0000166">
    <property type="term" value="F:nucleotide binding"/>
    <property type="evidence" value="ECO:0007669"/>
    <property type="project" value="UniProtKB-UniRule"/>
</dbReference>
<dbReference type="GO" id="GO:0006183">
    <property type="term" value="P:GTP biosynthetic process"/>
    <property type="evidence" value="ECO:0007669"/>
    <property type="project" value="TreeGrafter"/>
</dbReference>
<keyword evidence="10 13" id="KW-0520">NAD</keyword>
<feature type="domain" description="CBS" evidence="20">
    <location>
        <begin position="92"/>
        <end position="149"/>
    </location>
</feature>
<feature type="binding site" evidence="13 15">
    <location>
        <begin position="299"/>
        <end position="301"/>
    </location>
    <ligand>
        <name>NAD(+)</name>
        <dbReference type="ChEBI" id="CHEBI:57540"/>
    </ligand>
</feature>
<feature type="binding site" evidence="15">
    <location>
        <begin position="249"/>
        <end position="251"/>
    </location>
    <ligand>
        <name>NAD(+)</name>
        <dbReference type="ChEBI" id="CHEBI:57540"/>
    </ligand>
</feature>
<dbReference type="HAMAP" id="MF_01964">
    <property type="entry name" value="IMPDH"/>
    <property type="match status" value="1"/>
</dbReference>
<feature type="binding site" evidence="13">
    <location>
        <position position="471"/>
    </location>
    <ligand>
        <name>K(+)</name>
        <dbReference type="ChEBI" id="CHEBI:29103"/>
        <note>ligand shared between two tetrameric partners</note>
    </ligand>
</feature>
<keyword evidence="5" id="KW-0677">Repeat</keyword>
<feature type="binding site" evidence="13">
    <location>
        <begin position="339"/>
        <end position="341"/>
    </location>
    <ligand>
        <name>IMP</name>
        <dbReference type="ChEBI" id="CHEBI:58053"/>
    </ligand>
</feature>
<comment type="similarity">
    <text evidence="2 13 18">Belongs to the IMPDH/GMPR family.</text>
</comment>
<dbReference type="Pfam" id="PF00571">
    <property type="entry name" value="CBS"/>
    <property type="match status" value="2"/>
</dbReference>
<evidence type="ECO:0000256" key="7">
    <source>
        <dbReference type="ARBA" id="ARBA00022755"/>
    </source>
</evidence>
<keyword evidence="11 17" id="KW-0129">CBS domain</keyword>
<dbReference type="InterPro" id="IPR005990">
    <property type="entry name" value="IMP_DH"/>
</dbReference>
<feature type="binding site" evidence="13">
    <location>
        <position position="416"/>
    </location>
    <ligand>
        <name>IMP</name>
        <dbReference type="ChEBI" id="CHEBI:58053"/>
    </ligand>
</feature>
<evidence type="ECO:0000256" key="2">
    <source>
        <dbReference type="ARBA" id="ARBA00005502"/>
    </source>
</evidence>
<feature type="binding site" evidence="13">
    <location>
        <position position="249"/>
    </location>
    <ligand>
        <name>NAD(+)</name>
        <dbReference type="ChEBI" id="CHEBI:57540"/>
    </ligand>
</feature>
<dbReference type="OrthoDB" id="9805398at2"/>
<sequence length="497" mass="53946">MKKMEACYSFDDILLLPAYSNILPRDADTKTYLTNNIELNIPLISSAMDTVTESGFAIAIAQHGGIGCIHKNLSIDEQVLEVRRVKKYESWIVYNPITISPDKTVAEAISLMREHNYSGIPVVNQRKLVGILTNRDVRFIEDQNMNVKVSEVMTKDKLVTVREQGVNSASAMKLLHENRIEKLLVVDENSCCIGLITVKDIEKYNRYPNSCKDSKGRLRVAAAIGTGKKDGIERCEALIGEEVDVVVVDTAHGHSENVINTIREIKKMYPNTQLIGGNIATKEAAEALIDAGVDAVKVGIGPGSICTTRIVTGVGVPQFSAIKNVAEACRARNVRLIADGGVKYSGDVAKAIAAGADSVMIGSIFAGTDESPGEIIMYKGRAYKGYRGMGSISAMKRGSASRYFQDKDSKLKLVPQGVEGRVPFKGPASGVIHQLIGGLQAAMGYTGNRNIEEMKKNCKFVTITASGLRESHAHDIIITQEAPNYAYQASNLSTNSE</sequence>
<dbReference type="GO" id="GO:0006177">
    <property type="term" value="P:GMP biosynthetic process"/>
    <property type="evidence" value="ECO:0007669"/>
    <property type="project" value="UniProtKB-UniRule"/>
</dbReference>
<dbReference type="SMART" id="SM00116">
    <property type="entry name" value="CBS"/>
    <property type="match status" value="2"/>
</dbReference>
<dbReference type="InterPro" id="IPR000644">
    <property type="entry name" value="CBS_dom"/>
</dbReference>
<feature type="active site" description="Thioimidate intermediate" evidence="13 14">
    <location>
        <position position="306"/>
    </location>
</feature>
<feature type="binding site" evidence="13">
    <location>
        <position position="304"/>
    </location>
    <ligand>
        <name>IMP</name>
        <dbReference type="ChEBI" id="CHEBI:58053"/>
    </ligand>
</feature>
<proteinExistence type="inferred from homology"/>
<evidence type="ECO:0000313" key="21">
    <source>
        <dbReference type="EMBL" id="TVS89978.1"/>
    </source>
</evidence>
<evidence type="ECO:0000256" key="11">
    <source>
        <dbReference type="ARBA" id="ARBA00023122"/>
    </source>
</evidence>
<evidence type="ECO:0000256" key="14">
    <source>
        <dbReference type="PIRSR" id="PIRSR000130-1"/>
    </source>
</evidence>
<dbReference type="PANTHER" id="PTHR11911:SF111">
    <property type="entry name" value="INOSINE-5'-MONOPHOSPHATE DEHYDROGENASE"/>
    <property type="match status" value="1"/>
</dbReference>
<evidence type="ECO:0000256" key="13">
    <source>
        <dbReference type="HAMAP-Rule" id="MF_01964"/>
    </source>
</evidence>
<protein>
    <recommendedName>
        <fullName evidence="13 19">Inosine-5'-monophosphate dehydrogenase</fullName>
        <shortName evidence="13">IMP dehydrogenase</shortName>
        <shortName evidence="13">IMPD</shortName>
        <shortName evidence="13">IMPDH</shortName>
        <ecNumber evidence="13 19">1.1.1.205</ecNumber>
    </recommendedName>
</protein>
<dbReference type="PROSITE" id="PS51371">
    <property type="entry name" value="CBS"/>
    <property type="match status" value="2"/>
</dbReference>
<feature type="binding site" evidence="13">
    <location>
        <begin position="362"/>
        <end position="363"/>
    </location>
    <ligand>
        <name>IMP</name>
        <dbReference type="ChEBI" id="CHEBI:58053"/>
    </ligand>
</feature>
<dbReference type="SUPFAM" id="SSF51412">
    <property type="entry name" value="Inosine monophosphate dehydrogenase (IMPDH)"/>
    <property type="match status" value="1"/>
</dbReference>
<feature type="binding site" evidence="13">
    <location>
        <position position="470"/>
    </location>
    <ligand>
        <name>K(+)</name>
        <dbReference type="ChEBI" id="CHEBI:29103"/>
        <note>ligand shared between two tetrameric partners</note>
    </ligand>
</feature>
<dbReference type="InterPro" id="IPR015875">
    <property type="entry name" value="IMP_DH/GMP_Rdtase_CS"/>
</dbReference>
<comment type="caution">
    <text evidence="21">The sequence shown here is derived from an EMBL/GenBank/DDBJ whole genome shotgun (WGS) entry which is preliminary data.</text>
</comment>
<dbReference type="PANTHER" id="PTHR11911">
    <property type="entry name" value="INOSINE-5-MONOPHOSPHATE DEHYDROGENASE RELATED"/>
    <property type="match status" value="1"/>
</dbReference>
<evidence type="ECO:0000256" key="8">
    <source>
        <dbReference type="ARBA" id="ARBA00022958"/>
    </source>
</evidence>
<organism evidence="21">
    <name type="scientific">Wolbachia pipientis</name>
    <dbReference type="NCBI Taxonomy" id="955"/>
    <lineage>
        <taxon>Bacteria</taxon>
        <taxon>Pseudomonadati</taxon>
        <taxon>Pseudomonadota</taxon>
        <taxon>Alphaproteobacteria</taxon>
        <taxon>Rickettsiales</taxon>
        <taxon>Anaplasmataceae</taxon>
        <taxon>Wolbachieae</taxon>
        <taxon>Wolbachia</taxon>
    </lineage>
</organism>
<gene>
    <name evidence="13 21" type="primary">guaB</name>
    <name evidence="21" type="ORF">COM43_002590</name>
</gene>
<evidence type="ECO:0000256" key="16">
    <source>
        <dbReference type="PIRSR" id="PIRSR000130-4"/>
    </source>
</evidence>
<feature type="domain" description="CBS" evidence="20">
    <location>
        <begin position="153"/>
        <end position="214"/>
    </location>
</feature>
<keyword evidence="7 13" id="KW-0658">Purine biosynthesis</keyword>
<dbReference type="SUPFAM" id="SSF54631">
    <property type="entry name" value="CBS-domain pair"/>
    <property type="match status" value="1"/>
</dbReference>
<dbReference type="Pfam" id="PF00478">
    <property type="entry name" value="IMPDH"/>
    <property type="match status" value="1"/>
</dbReference>
<feature type="binding site" description="in other chain" evidence="13 16">
    <location>
        <position position="303"/>
    </location>
    <ligand>
        <name>K(+)</name>
        <dbReference type="ChEBI" id="CHEBI:29103"/>
        <note>ligand shared between two tetrameric partners</note>
    </ligand>
</feature>
<dbReference type="CDD" id="cd00381">
    <property type="entry name" value="IMPDH"/>
    <property type="match status" value="1"/>
</dbReference>
<evidence type="ECO:0000256" key="3">
    <source>
        <dbReference type="ARBA" id="ARBA00011881"/>
    </source>
</evidence>
<dbReference type="PROSITE" id="PS00487">
    <property type="entry name" value="IMP_DH_GMP_RED"/>
    <property type="match status" value="1"/>
</dbReference>
<comment type="pathway">
    <text evidence="13 19">Purine metabolism; XMP biosynthesis via de novo pathway; XMP from IMP: step 1/1.</text>
</comment>
<evidence type="ECO:0000256" key="5">
    <source>
        <dbReference type="ARBA" id="ARBA00022737"/>
    </source>
</evidence>
<comment type="catalytic activity">
    <reaction evidence="12 13 19">
        <text>IMP + NAD(+) + H2O = XMP + NADH + H(+)</text>
        <dbReference type="Rhea" id="RHEA:11708"/>
        <dbReference type="ChEBI" id="CHEBI:15377"/>
        <dbReference type="ChEBI" id="CHEBI:15378"/>
        <dbReference type="ChEBI" id="CHEBI:57464"/>
        <dbReference type="ChEBI" id="CHEBI:57540"/>
        <dbReference type="ChEBI" id="CHEBI:57945"/>
        <dbReference type="ChEBI" id="CHEBI:58053"/>
        <dbReference type="EC" id="1.1.1.205"/>
    </reaction>
</comment>
<keyword evidence="4 13" id="KW-0479">Metal-binding</keyword>
<keyword evidence="6 13" id="KW-0332">GMP biosynthesis</keyword>
<dbReference type="FunFam" id="3.20.20.70:FF:000003">
    <property type="entry name" value="GMP reductase"/>
    <property type="match status" value="1"/>
</dbReference>
<evidence type="ECO:0000256" key="17">
    <source>
        <dbReference type="PROSITE-ProRule" id="PRU00703"/>
    </source>
</evidence>
<dbReference type="InterPro" id="IPR046342">
    <property type="entry name" value="CBS_dom_sf"/>
</dbReference>
<feature type="binding site" description="in other chain" evidence="13 16">
    <location>
        <position position="301"/>
    </location>
    <ligand>
        <name>K(+)</name>
        <dbReference type="ChEBI" id="CHEBI:29103"/>
        <note>ligand shared between two tetrameric partners</note>
    </ligand>
</feature>
<keyword evidence="9 13" id="KW-0560">Oxidoreductase</keyword>
<accession>A0A6H2NTV0</accession>
<evidence type="ECO:0000256" key="10">
    <source>
        <dbReference type="ARBA" id="ARBA00023027"/>
    </source>
</evidence>
<evidence type="ECO:0000256" key="1">
    <source>
        <dbReference type="ARBA" id="ARBA00001958"/>
    </source>
</evidence>
<feature type="binding site" evidence="13">
    <location>
        <position position="472"/>
    </location>
    <ligand>
        <name>K(+)</name>
        <dbReference type="ChEBI" id="CHEBI:29103"/>
        <note>ligand shared between two tetrameric partners</note>
    </ligand>
</feature>
<dbReference type="EC" id="1.1.1.205" evidence="13 19"/>
<comment type="cofactor">
    <cofactor evidence="1 13">
        <name>K(+)</name>
        <dbReference type="ChEBI" id="CHEBI:29103"/>
    </cofactor>
</comment>
<evidence type="ECO:0000256" key="15">
    <source>
        <dbReference type="PIRSR" id="PIRSR000130-3"/>
    </source>
</evidence>
<feature type="binding site" description="in other chain" evidence="13 16">
    <location>
        <position position="306"/>
    </location>
    <ligand>
        <name>K(+)</name>
        <dbReference type="ChEBI" id="CHEBI:29103"/>
        <note>ligand shared between two tetrameric partners</note>
    </ligand>
</feature>
<dbReference type="CDD" id="cd04601">
    <property type="entry name" value="CBS_pair_IMPDH"/>
    <property type="match status" value="1"/>
</dbReference>
<evidence type="ECO:0000256" key="18">
    <source>
        <dbReference type="RuleBase" id="RU003927"/>
    </source>
</evidence>
<comment type="subunit">
    <text evidence="3 13">Homotetramer.</text>
</comment>